<evidence type="ECO:0000313" key="1">
    <source>
        <dbReference type="EMBL" id="XBO43728.1"/>
    </source>
</evidence>
<reference evidence="1" key="1">
    <citation type="submission" date="2024-05" db="EMBL/GenBank/DDBJ databases">
        <authorList>
            <person name="Kim S."/>
            <person name="Heo J."/>
            <person name="Choi H."/>
            <person name="Choi Y."/>
            <person name="Kwon S.-W."/>
            <person name="Kim Y."/>
        </authorList>
    </citation>
    <scope>NUCLEOTIDE SEQUENCE</scope>
    <source>
        <strain evidence="1">KACC 23699</strain>
    </source>
</reference>
<sequence>MNYDDVVIGAGHNGLTAAAYLARAGRKVLVLEAADHVGGAAVSAQAFPGVDARLSRYSYLVSLLPRQVMTDLDLDVRLIRRRYSSFTPVPADPARGLLVDHGDPSATAAGFASLTGGAREHAAWDDFYGRVQRLAEKVFPTVLEPLRSEGDLASLVGDDELWEALVRRPLGEVLEATFGDDTVRGIVATDALIGTFADLRGDDLRQNVCFLYHLIGGGTGDWDVPVGGMGAVTDGLARAALAAGAEIRTGTRVLAVDPEGEITWDGGSATASTIHAACAPAVLNRLLEAAGADPVETEAEPEGAQLKVNMLLSRLPRLRDSSVDPTGAFAGTFHINEGYTQLQDSYAAAAAGRVPHLPPCEIYCHSLSDRSILGPDLAATDAQTLTLFGLHLPARLFRGSTEDHDAVKDLALARTLESLNSVLAEPIQDVLLRDGDGAYCLEARTPVELEADLGLPGGNIFHRSLQWPWAEQASEVGSWGVETLHPKVRIAGAGARRGGGVSGIPGHNAAQSVLAG</sequence>
<dbReference type="PANTHER" id="PTHR10668:SF103">
    <property type="entry name" value="PYRIDINE NUCLEOTIDE-DISULFIDE OXIDOREDUCTASE DOMAIN-CONTAINING PROTEIN 2"/>
    <property type="match status" value="1"/>
</dbReference>
<dbReference type="Pfam" id="PF13450">
    <property type="entry name" value="NAD_binding_8"/>
    <property type="match status" value="1"/>
</dbReference>
<dbReference type="AlphaFoldDB" id="A0AAU7JU30"/>
<dbReference type="GO" id="GO:0005829">
    <property type="term" value="C:cytosol"/>
    <property type="evidence" value="ECO:0007669"/>
    <property type="project" value="TreeGrafter"/>
</dbReference>
<dbReference type="RefSeq" id="WP_406831178.1">
    <property type="nucleotide sequence ID" value="NZ_CP157483.1"/>
</dbReference>
<dbReference type="EMBL" id="CP157483">
    <property type="protein sequence ID" value="XBO43728.1"/>
    <property type="molecule type" value="Genomic_DNA"/>
</dbReference>
<gene>
    <name evidence="1" type="ORF">ABEG17_19570</name>
</gene>
<dbReference type="PANTHER" id="PTHR10668">
    <property type="entry name" value="PHYTOENE DEHYDROGENASE"/>
    <property type="match status" value="1"/>
</dbReference>
<dbReference type="Gene3D" id="3.50.50.60">
    <property type="entry name" value="FAD/NAD(P)-binding domain"/>
    <property type="match status" value="2"/>
</dbReference>
<organism evidence="1">
    <name type="scientific">Pedococcus sp. KACC 23699</name>
    <dbReference type="NCBI Taxonomy" id="3149228"/>
    <lineage>
        <taxon>Bacteria</taxon>
        <taxon>Bacillati</taxon>
        <taxon>Actinomycetota</taxon>
        <taxon>Actinomycetes</taxon>
        <taxon>Micrococcales</taxon>
        <taxon>Intrasporangiaceae</taxon>
        <taxon>Pedococcus</taxon>
    </lineage>
</organism>
<protein>
    <submittedName>
        <fullName evidence="1">NAD(P)/FAD-dependent oxidoreductase</fullName>
    </submittedName>
</protein>
<proteinExistence type="predicted"/>
<name>A0AAU7JU30_9MICO</name>
<dbReference type="InterPro" id="IPR036188">
    <property type="entry name" value="FAD/NAD-bd_sf"/>
</dbReference>
<accession>A0AAU7JU30</accession>
<dbReference type="SUPFAM" id="SSF51905">
    <property type="entry name" value="FAD/NAD(P)-binding domain"/>
    <property type="match status" value="1"/>
</dbReference>